<dbReference type="Gene3D" id="3.40.50.300">
    <property type="entry name" value="P-loop containing nucleotide triphosphate hydrolases"/>
    <property type="match status" value="1"/>
</dbReference>
<protein>
    <recommendedName>
        <fullName evidence="1">AAA+ ATPase domain-containing protein</fullName>
    </recommendedName>
</protein>
<dbReference type="AlphaFoldDB" id="A0A0X8VBK1"/>
<reference evidence="5" key="3">
    <citation type="submission" date="2016-11" db="EMBL/GenBank/DDBJ databases">
        <authorList>
            <person name="Jaros S."/>
            <person name="Januszkiewicz K."/>
            <person name="Wedrychowicz H."/>
        </authorList>
    </citation>
    <scope>NUCLEOTIDE SEQUENCE [LARGE SCALE GENOMIC DNA]</scope>
    <source>
        <strain evidence="5">DSM 1682</strain>
    </source>
</reference>
<evidence type="ECO:0000313" key="5">
    <source>
        <dbReference type="Proteomes" id="UP000184204"/>
    </source>
</evidence>
<keyword evidence="4" id="KW-1185">Reference proteome</keyword>
<proteinExistence type="predicted"/>
<dbReference type="RefSeq" id="WP_066046727.1">
    <property type="nucleotide sequence ID" value="NZ_CP014223.1"/>
</dbReference>
<dbReference type="EMBL" id="FQUA01000001">
    <property type="protein sequence ID" value="SHE28862.1"/>
    <property type="molecule type" value="Genomic_DNA"/>
</dbReference>
<reference evidence="2 4" key="1">
    <citation type="journal article" date="2016" name="Genome Announc.">
        <title>Complete Genome Sequence of the Amino Acid-Fermenting Clostridium propionicum X2 (DSM 1682).</title>
        <authorList>
            <person name="Poehlein A."/>
            <person name="Schlien K."/>
            <person name="Chowdhury N.P."/>
            <person name="Gottschalk G."/>
            <person name="Buckel W."/>
            <person name="Daniel R."/>
        </authorList>
    </citation>
    <scope>NUCLEOTIDE SEQUENCE [LARGE SCALE GENOMIC DNA]</scope>
    <source>
        <strain evidence="2 4">X2</strain>
    </source>
</reference>
<dbReference type="KEGG" id="cpro:CPRO_01410"/>
<dbReference type="EMBL" id="CP014223">
    <property type="protein sequence ID" value="AMJ39765.1"/>
    <property type="molecule type" value="Genomic_DNA"/>
</dbReference>
<reference evidence="3" key="4">
    <citation type="submission" date="2016-11" db="EMBL/GenBank/DDBJ databases">
        <authorList>
            <person name="Varghese N."/>
            <person name="Submissions S."/>
        </authorList>
    </citation>
    <scope>NUCLEOTIDE SEQUENCE</scope>
    <source>
        <strain evidence="3">DSM 1682</strain>
    </source>
</reference>
<sequence length="955" mass="111048">MGGQTKIGARSLSDNEIKLILPTYGKIEDQIIEIRNSSADADTDMQKTNNIGIMGKRGAGKTSVLKTIAKNLKKEKNIEENGDIVLDLIIPENMSEASTLMATILGLFKSNVDEIVRKEDKRTNGCGVNKENDLKRAYDEAIKQYAYIQKDYRDILIQEFSSEPEYLKKTTQVFNSDIEFIKKLNTVIGLLIKKRKNEVKGNPLIVVFIDDIDLSTRRCSDVVKTLLSYLSSPYILTFISGDLDTFEEALTLEFLRQEGFITSDAMRQEFLNEKNGCLLDRKKIQAYEYLKKVVPPVYRHNIKLWSLEQRGKFNISIDGKNEGSSLRELLKKALDRCENHNTDGKSRLFDVVMYPDIVNEEKVNKTLMPLYSYHLFDNTSRGLNNVYNVLLQIDEDQELDFSTRKILIETIVSSNPIYNKNRVELFENVILFGNTQAGTTIRWDNLIQLIYSNKENQIIKSPVERFSLFLLVYFSANLLELEYNNNFSFEFAKISTINTLIKNPIISENLLMIDEPFDLMKEYLDYWGYMQEGETHINRVDNKGKQKKSTVINYSFDLIINFLIKSNFEFSLNFYQILSQRSFDFLELADYDYKNKKNRLTTNVTSAIRNKNILSVYQAFCSYSDINIDKNNIAKYDISKYIVGLYDGFGLEFAYLQNNIYRDKALFTIDELLSEHIYSLGDVKYRLLLNTIKQEIIKFFTGQGFNREFNSSEFLNYLDPSEEKRASIIKSIDSKNLWDHTMADSIKAYINKNISVNMIRICNSLDNEEPKSFVDITNFFSNSWQDFKKIYTGATYTKAINTKFNINHILNKVNKTVEGKSELDYYNFTYYNAPKHGIGLLEIISNLAHNNRVRYGQAEAQQMFKDLLYNSTIIIDEKNKEKIEEKNKLILNIYYLCMWKYNKNISVNAEMLVNFVKEIEQCQLEVNDVMKKDFLNNVTVFGDKINMDEFIELFK</sequence>
<accession>A0A0X8VBK1</accession>
<dbReference type="InterPro" id="IPR027417">
    <property type="entry name" value="P-loop_NTPase"/>
</dbReference>
<gene>
    <name evidence="2" type="ORF">CPRO_01410</name>
    <name evidence="3" type="ORF">SAMN02745151_00212</name>
</gene>
<feature type="domain" description="AAA+ ATPase" evidence="1">
    <location>
        <begin position="47"/>
        <end position="264"/>
    </location>
</feature>
<dbReference type="InterPro" id="IPR003593">
    <property type="entry name" value="AAA+_ATPase"/>
</dbReference>
<organism evidence="3 5">
    <name type="scientific">Anaerotignum propionicum DSM 1682</name>
    <dbReference type="NCBI Taxonomy" id="991789"/>
    <lineage>
        <taxon>Bacteria</taxon>
        <taxon>Bacillati</taxon>
        <taxon>Bacillota</taxon>
        <taxon>Clostridia</taxon>
        <taxon>Lachnospirales</taxon>
        <taxon>Anaerotignaceae</taxon>
        <taxon>Anaerotignum</taxon>
    </lineage>
</organism>
<dbReference type="OrthoDB" id="2016777at2"/>
<evidence type="ECO:0000313" key="3">
    <source>
        <dbReference type="EMBL" id="SHE28862.1"/>
    </source>
</evidence>
<dbReference type="Proteomes" id="UP000184204">
    <property type="component" value="Unassembled WGS sequence"/>
</dbReference>
<dbReference type="Proteomes" id="UP000068026">
    <property type="component" value="Chromosome"/>
</dbReference>
<name>A0A0X8VBK1_ANAPI</name>
<dbReference type="SMART" id="SM00382">
    <property type="entry name" value="AAA"/>
    <property type="match status" value="1"/>
</dbReference>
<evidence type="ECO:0000259" key="1">
    <source>
        <dbReference type="SMART" id="SM00382"/>
    </source>
</evidence>
<reference evidence="4" key="2">
    <citation type="submission" date="2016-01" db="EMBL/GenBank/DDBJ databases">
        <authorList>
            <person name="Poehlein A."/>
            <person name="Schlien K."/>
            <person name="Gottschalk G."/>
            <person name="Buckel W."/>
            <person name="Daniel R."/>
        </authorList>
    </citation>
    <scope>NUCLEOTIDE SEQUENCE [LARGE SCALE GENOMIC DNA]</scope>
    <source>
        <strain evidence="4">X2</strain>
    </source>
</reference>
<evidence type="ECO:0000313" key="2">
    <source>
        <dbReference type="EMBL" id="AMJ39765.1"/>
    </source>
</evidence>
<evidence type="ECO:0000313" key="4">
    <source>
        <dbReference type="Proteomes" id="UP000068026"/>
    </source>
</evidence>
<dbReference type="SUPFAM" id="SSF52540">
    <property type="entry name" value="P-loop containing nucleoside triphosphate hydrolases"/>
    <property type="match status" value="1"/>
</dbReference>